<organism evidence="1">
    <name type="scientific">Arundo donax</name>
    <name type="common">Giant reed</name>
    <name type="synonym">Donax arundinaceus</name>
    <dbReference type="NCBI Taxonomy" id="35708"/>
    <lineage>
        <taxon>Eukaryota</taxon>
        <taxon>Viridiplantae</taxon>
        <taxon>Streptophyta</taxon>
        <taxon>Embryophyta</taxon>
        <taxon>Tracheophyta</taxon>
        <taxon>Spermatophyta</taxon>
        <taxon>Magnoliopsida</taxon>
        <taxon>Liliopsida</taxon>
        <taxon>Poales</taxon>
        <taxon>Poaceae</taxon>
        <taxon>PACMAD clade</taxon>
        <taxon>Arundinoideae</taxon>
        <taxon>Arundineae</taxon>
        <taxon>Arundo</taxon>
    </lineage>
</organism>
<dbReference type="AlphaFoldDB" id="A0A0A9LTE2"/>
<reference evidence="1" key="1">
    <citation type="submission" date="2014-09" db="EMBL/GenBank/DDBJ databases">
        <authorList>
            <person name="Magalhaes I.L.F."/>
            <person name="Oliveira U."/>
            <person name="Santos F.R."/>
            <person name="Vidigal T.H.D.A."/>
            <person name="Brescovit A.D."/>
            <person name="Santos A.J."/>
        </authorList>
    </citation>
    <scope>NUCLEOTIDE SEQUENCE</scope>
    <source>
        <tissue evidence="1">Shoot tissue taken approximately 20 cm above the soil surface</tissue>
    </source>
</reference>
<protein>
    <submittedName>
        <fullName evidence="1">Uncharacterized protein</fullName>
    </submittedName>
</protein>
<proteinExistence type="predicted"/>
<accession>A0A0A9LTE2</accession>
<evidence type="ECO:0000313" key="1">
    <source>
        <dbReference type="EMBL" id="JAD86509.1"/>
    </source>
</evidence>
<dbReference type="EMBL" id="GBRH01211386">
    <property type="protein sequence ID" value="JAD86509.1"/>
    <property type="molecule type" value="Transcribed_RNA"/>
</dbReference>
<sequence>MSTERKDINPHLYEHPLGEKIASACGCGAHRSIQSLCVVHQRGQMGVPTS</sequence>
<reference evidence="1" key="2">
    <citation type="journal article" date="2015" name="Data Brief">
        <title>Shoot transcriptome of the giant reed, Arundo donax.</title>
        <authorList>
            <person name="Barrero R.A."/>
            <person name="Guerrero F.D."/>
            <person name="Moolhuijzen P."/>
            <person name="Goolsby J.A."/>
            <person name="Tidwell J."/>
            <person name="Bellgard S.E."/>
            <person name="Bellgard M.I."/>
        </authorList>
    </citation>
    <scope>NUCLEOTIDE SEQUENCE</scope>
    <source>
        <tissue evidence="1">Shoot tissue taken approximately 20 cm above the soil surface</tissue>
    </source>
</reference>
<name>A0A0A9LTE2_ARUDO</name>